<protein>
    <recommendedName>
        <fullName evidence="3">Nuclease SbcCD subunit C</fullName>
    </recommendedName>
</protein>
<evidence type="ECO:0000256" key="2">
    <source>
        <dbReference type="ARBA" id="ARBA00011322"/>
    </source>
</evidence>
<gene>
    <name evidence="6" type="ORF">EQG49_07145</name>
</gene>
<dbReference type="EMBL" id="CP037940">
    <property type="protein sequence ID" value="QBO36251.1"/>
    <property type="molecule type" value="Genomic_DNA"/>
</dbReference>
<dbReference type="AlphaFoldDB" id="A0A4P6YU68"/>
<feature type="coiled-coil region" evidence="4">
    <location>
        <begin position="627"/>
        <end position="716"/>
    </location>
</feature>
<dbReference type="KEGG" id="wei:EQG49_07145"/>
<keyword evidence="7" id="KW-1185">Reference proteome</keyword>
<keyword evidence="4" id="KW-0175">Coiled coil</keyword>
<dbReference type="GO" id="GO:0006302">
    <property type="term" value="P:double-strand break repair"/>
    <property type="evidence" value="ECO:0007669"/>
    <property type="project" value="InterPro"/>
</dbReference>
<dbReference type="InterPro" id="IPR038729">
    <property type="entry name" value="Rad50/SbcC_AAA"/>
</dbReference>
<evidence type="ECO:0000313" key="6">
    <source>
        <dbReference type="EMBL" id="QBO36251.1"/>
    </source>
</evidence>
<evidence type="ECO:0000256" key="1">
    <source>
        <dbReference type="ARBA" id="ARBA00006930"/>
    </source>
</evidence>
<evidence type="ECO:0000313" key="7">
    <source>
        <dbReference type="Proteomes" id="UP000292886"/>
    </source>
</evidence>
<dbReference type="InterPro" id="IPR027417">
    <property type="entry name" value="P-loop_NTPase"/>
</dbReference>
<reference evidence="7" key="1">
    <citation type="submission" date="2019-03" db="EMBL/GenBank/DDBJ databases">
        <title>Weissella sp. 26KH-42 Genome sequencing.</title>
        <authorList>
            <person name="Heo J."/>
            <person name="Kim S.-J."/>
            <person name="Kim J.-S."/>
            <person name="Hong S.-B."/>
            <person name="Kwon S.-W."/>
        </authorList>
    </citation>
    <scope>NUCLEOTIDE SEQUENCE [LARGE SCALE GENOMIC DNA]</scope>
    <source>
        <strain evidence="7">26KH-42</strain>
    </source>
</reference>
<dbReference type="Gene3D" id="3.40.50.300">
    <property type="entry name" value="P-loop containing nucleotide triphosphate hydrolases"/>
    <property type="match status" value="2"/>
</dbReference>
<proteinExistence type="inferred from homology"/>
<sequence length="1057" mass="117877">MKPIKLNMNFFGPYAHAEIDFDKFKESPLFLISGQTGAGKTTIFDAMTFALFGETSGSRKPDDMRSDFANLDDETSVVFIFEHHGKFFRVERKPKQMRTKRGGGATEKLPTASVSEFDYELGTETGEAYTKISDVNEFLKDLLSLTAEQFRQIILLPQQEFKKFLKANSAEKEVILRNLFGTELYRQVMDSLKEQQKGMVAEQAQFETQLTTIFDQIEWLAEKQDQYKNTRTTEERVELLALEVTEQQADLAAAKATQVENQKIASKASAALEAGLGLDKDFAQLAANQLEATQLVAQQPAIAEKKIKLQHYEWANKQMSLVQDLEKLGKDLPTKENALQKVTEQLTDVAKQQAAVGVKIAELTQQSPVITKQQQAVVEIEKTLIPLAEKRVAKTTEFSTLGENLTAKQKNLDTTSTALLENKKQTATEQNALKAFDQLETQQTALHSIQLEWQKLQQAQRDEVKQAKRVQDEQAKLADMQVRQEDFTRQLAGLKNNVDEQRAKRQQLMIQKLQNELVVGEACVVCGSTEHPLQMHDHIEVSDAQIRQAIDDLETQEQAYTKIETKLDEVGRQVQAKQNEIAELTAKQSELHAALLAGYEPFVAMFNATFATSMPVVFDNEIGTDLINELAHTLQEQTAAKKAINERIATLEKQRQSLTEQQVQVNGDVKVVETQLKTVEAELASIQAQAPALLEKSAYQQRLTELKKSVEQYTKDTEASNIQRQQLEVASAKYRQQQISDSESVKQLQAQLDTTQNVLDAAIAAAEFATDRSQLDTWLVELAGRDVIGVMTKEIANYEAELKAVNDNIEKLQINLATKTKPDLAALRMVKDAADVSRGTSDKVVMTKELALKQVSAAQAKIAKVQAQLGEQAKQAAELGLLADAVNGKNGQNLPLERYVLQSYLQEVLSYANVHYFTNVSNGRYQFELKQEKASRANQTGLEINIKDNDVDELRSSETLSGGESFLAALSIALSIAAVIQNHAGGVEIDALFIDEGFGSLDSETLEKAMEVLDQVEKEGRMIGLISHVDSMKAQIPQQLKITKKGNAQSEIQYQLV</sequence>
<dbReference type="GO" id="GO:0016887">
    <property type="term" value="F:ATP hydrolysis activity"/>
    <property type="evidence" value="ECO:0007669"/>
    <property type="project" value="InterPro"/>
</dbReference>
<dbReference type="Pfam" id="PF13476">
    <property type="entry name" value="AAA_23"/>
    <property type="match status" value="1"/>
</dbReference>
<comment type="similarity">
    <text evidence="1">Belongs to the SMC family. SbcC subfamily.</text>
</comment>
<comment type="subunit">
    <text evidence="2">Heterodimer of SbcC and SbcD.</text>
</comment>
<organism evidence="6 7">
    <name type="scientific">Periweissella cryptocerci</name>
    <dbReference type="NCBI Taxonomy" id="2506420"/>
    <lineage>
        <taxon>Bacteria</taxon>
        <taxon>Bacillati</taxon>
        <taxon>Bacillota</taxon>
        <taxon>Bacilli</taxon>
        <taxon>Lactobacillales</taxon>
        <taxon>Lactobacillaceae</taxon>
        <taxon>Periweissella</taxon>
    </lineage>
</organism>
<evidence type="ECO:0000256" key="3">
    <source>
        <dbReference type="ARBA" id="ARBA00013368"/>
    </source>
</evidence>
<evidence type="ECO:0000259" key="5">
    <source>
        <dbReference type="Pfam" id="PF13476"/>
    </source>
</evidence>
<feature type="coiled-coil region" evidence="4">
    <location>
        <begin position="745"/>
        <end position="815"/>
    </location>
</feature>
<feature type="domain" description="Rad50/SbcC-type AAA" evidence="5">
    <location>
        <begin position="5"/>
        <end position="222"/>
    </location>
</feature>
<dbReference type="Pfam" id="PF13558">
    <property type="entry name" value="SbcC_Walker_B"/>
    <property type="match status" value="1"/>
</dbReference>
<evidence type="ECO:0000256" key="4">
    <source>
        <dbReference type="SAM" id="Coils"/>
    </source>
</evidence>
<dbReference type="SUPFAM" id="SSF52540">
    <property type="entry name" value="P-loop containing nucleoside triphosphate hydrolases"/>
    <property type="match status" value="1"/>
</dbReference>
<dbReference type="PANTHER" id="PTHR32114">
    <property type="entry name" value="ABC TRANSPORTER ABCH.3"/>
    <property type="match status" value="1"/>
</dbReference>
<feature type="coiled-coil region" evidence="4">
    <location>
        <begin position="477"/>
        <end position="516"/>
    </location>
</feature>
<dbReference type="PANTHER" id="PTHR32114:SF2">
    <property type="entry name" value="ABC TRANSPORTER ABCH.3"/>
    <property type="match status" value="1"/>
</dbReference>
<feature type="coiled-coil region" evidence="4">
    <location>
        <begin position="546"/>
        <end position="594"/>
    </location>
</feature>
<dbReference type="OrthoDB" id="9795626at2"/>
<name>A0A4P6YU68_9LACO</name>
<accession>A0A4P6YU68</accession>
<dbReference type="RefSeq" id="WP_133363329.1">
    <property type="nucleotide sequence ID" value="NZ_CP037940.1"/>
</dbReference>
<dbReference type="Proteomes" id="UP000292886">
    <property type="component" value="Chromosome"/>
</dbReference>